<dbReference type="Gene3D" id="3.40.30.110">
    <property type="match status" value="2"/>
</dbReference>
<proteinExistence type="predicted"/>
<dbReference type="InterPro" id="IPR004045">
    <property type="entry name" value="Glutathione_S-Trfase_N"/>
</dbReference>
<dbReference type="InterPro" id="IPR036249">
    <property type="entry name" value="Thioredoxin-like_sf"/>
</dbReference>
<dbReference type="PROSITE" id="PS50404">
    <property type="entry name" value="GST_NTER"/>
    <property type="match status" value="1"/>
</dbReference>
<dbReference type="SUPFAM" id="SSF52833">
    <property type="entry name" value="Thioredoxin-like"/>
    <property type="match status" value="1"/>
</dbReference>
<reference evidence="3 4" key="1">
    <citation type="submission" date="2017-03" db="EMBL/GenBank/DDBJ databases">
        <title>Genomes of endolithic fungi from Antarctica.</title>
        <authorList>
            <person name="Coleine C."/>
            <person name="Masonjones S."/>
            <person name="Stajich J.E."/>
        </authorList>
    </citation>
    <scope>NUCLEOTIDE SEQUENCE [LARGE SCALE GENOMIC DNA]</scope>
    <source>
        <strain evidence="3 4">CCFEE 5184</strain>
    </source>
</reference>
<feature type="domain" description="GST N-terminal" evidence="2">
    <location>
        <begin position="119"/>
        <end position="199"/>
    </location>
</feature>
<dbReference type="Pfam" id="PF13417">
    <property type="entry name" value="GST_N_3"/>
    <property type="match status" value="1"/>
</dbReference>
<evidence type="ECO:0000259" key="2">
    <source>
        <dbReference type="PROSITE" id="PS50404"/>
    </source>
</evidence>
<dbReference type="OrthoDB" id="202840at2759"/>
<accession>A0A4U0XBM0</accession>
<gene>
    <name evidence="3" type="ORF">B0A55_07087</name>
</gene>
<dbReference type="Gene3D" id="1.20.1050.10">
    <property type="match status" value="1"/>
</dbReference>
<sequence>MHTTSITTTLLALTSLALSAAIPDGTTHHGSVTYCSGPNACAPMTIKNENCLTFGSPMTHLTFSAGLSCDLYANPDCTGKFGSSEGKVRNVEGVFDVGTDARAKAHGVEGLFSRGYQSPIVVLFGYEASAFTWKARWALKIKQIPYTFITVPSMMPRPVLKDTFGLTYRKIPVLAIGKELYCDTSLIVEALEHFFPDSEGYQSLYPRAADGRTYRPMMRGFASYWIDRPFFRATCGLMPGSVWRTSFGQDRAGLIGHTLDADKLEKKIPENMSRFDMQLSLLEPLFDQKDSPWIFSTSAPSLADLAMYYQLWWGVEVAKGHLINNLTAGGTEDTDTEGAEAVFNAKRYPGVFTWYRTMQRYLDNLPSVENKDPAFSEVLQQIKKSPSLGRKSLLLPTPRSSHTELDRKCGLVEGSLVSVAPDDTGMNDPTIGTLVALSPEEVVLKPQTLDKAAEVEARIHFPRLGFVIRLAERSKL</sequence>
<evidence type="ECO:0000256" key="1">
    <source>
        <dbReference type="SAM" id="SignalP"/>
    </source>
</evidence>
<dbReference type="SUPFAM" id="SSF47616">
    <property type="entry name" value="GST C-terminal domain-like"/>
    <property type="match status" value="1"/>
</dbReference>
<keyword evidence="4" id="KW-1185">Reference proteome</keyword>
<comment type="caution">
    <text evidence="3">The sequence shown here is derived from an EMBL/GenBank/DDBJ whole genome shotgun (WGS) entry which is preliminary data.</text>
</comment>
<protein>
    <recommendedName>
        <fullName evidence="2">GST N-terminal domain-containing protein</fullName>
    </recommendedName>
</protein>
<evidence type="ECO:0000313" key="3">
    <source>
        <dbReference type="EMBL" id="TKA74114.1"/>
    </source>
</evidence>
<organism evidence="3 4">
    <name type="scientific">Friedmanniomyces simplex</name>
    <dbReference type="NCBI Taxonomy" id="329884"/>
    <lineage>
        <taxon>Eukaryota</taxon>
        <taxon>Fungi</taxon>
        <taxon>Dikarya</taxon>
        <taxon>Ascomycota</taxon>
        <taxon>Pezizomycotina</taxon>
        <taxon>Dothideomycetes</taxon>
        <taxon>Dothideomycetidae</taxon>
        <taxon>Mycosphaerellales</taxon>
        <taxon>Teratosphaeriaceae</taxon>
        <taxon>Friedmanniomyces</taxon>
    </lineage>
</organism>
<dbReference type="Pfam" id="PF25907">
    <property type="entry name" value="DUF7962"/>
    <property type="match status" value="1"/>
</dbReference>
<keyword evidence="1" id="KW-0732">Signal</keyword>
<dbReference type="EMBL" id="NAJQ01000238">
    <property type="protein sequence ID" value="TKA74114.1"/>
    <property type="molecule type" value="Genomic_DNA"/>
</dbReference>
<feature type="chain" id="PRO_5020451616" description="GST N-terminal domain-containing protein" evidence="1">
    <location>
        <begin position="20"/>
        <end position="476"/>
    </location>
</feature>
<name>A0A4U0XBM0_9PEZI</name>
<dbReference type="InterPro" id="IPR058268">
    <property type="entry name" value="DUF7962"/>
</dbReference>
<evidence type="ECO:0000313" key="4">
    <source>
        <dbReference type="Proteomes" id="UP000309340"/>
    </source>
</evidence>
<dbReference type="Proteomes" id="UP000309340">
    <property type="component" value="Unassembled WGS sequence"/>
</dbReference>
<dbReference type="AlphaFoldDB" id="A0A4U0XBM0"/>
<dbReference type="InterPro" id="IPR036282">
    <property type="entry name" value="Glutathione-S-Trfase_C_sf"/>
</dbReference>
<feature type="signal peptide" evidence="1">
    <location>
        <begin position="1"/>
        <end position="19"/>
    </location>
</feature>
<dbReference type="STRING" id="329884.A0A4U0XBM0"/>
<dbReference type="CDD" id="cd00570">
    <property type="entry name" value="GST_N_family"/>
    <property type="match status" value="1"/>
</dbReference>